<name>B3T2Q0_9ARCH</name>
<sequence>MILMTESASPFSINSSMHFSPSILLCKWVVIRSSKLCFIPFTCSSYSSLCTTSKIALMFPERFSFCFSSATKLLMPALMASDLPENPIDFWRLSISLRISSVSEIETIGMSRLLLRNIKILTKCY</sequence>
<reference evidence="1" key="1">
    <citation type="journal article" date="2008" name="ISME J.">
        <title>Genomic patterns of recombination, clonal divergence and environment in marine microbial populations.</title>
        <authorList>
            <person name="Konstantinidis K.T."/>
            <person name="Delong E.F."/>
        </authorList>
    </citation>
    <scope>NUCLEOTIDE SEQUENCE</scope>
</reference>
<gene>
    <name evidence="1" type="ORF">ALOHA_HF4000ANIW93E5ctg7g3</name>
</gene>
<protein>
    <submittedName>
        <fullName evidence="1">Uncharacterized protein</fullName>
    </submittedName>
</protein>
<dbReference type="AlphaFoldDB" id="B3T2Q0"/>
<dbReference type="EMBL" id="EU016586">
    <property type="protein sequence ID" value="ABZ06859.1"/>
    <property type="molecule type" value="Genomic_DNA"/>
</dbReference>
<organism evidence="1">
    <name type="scientific">uncultured marine crenarchaeote HF4000_ANIW93E5</name>
    <dbReference type="NCBI Taxonomy" id="455563"/>
    <lineage>
        <taxon>Archaea</taxon>
        <taxon>Nitrososphaerota</taxon>
        <taxon>Nitrososphaeria</taxon>
        <taxon>Nitrosopumilales</taxon>
        <taxon>environmental samples</taxon>
    </lineage>
</organism>
<accession>B3T2Q0</accession>
<proteinExistence type="predicted"/>
<evidence type="ECO:0000313" key="1">
    <source>
        <dbReference type="EMBL" id="ABZ06859.1"/>
    </source>
</evidence>